<dbReference type="EMBL" id="JABFMT010000017">
    <property type="protein sequence ID" value="NUU03143.1"/>
    <property type="molecule type" value="Genomic_DNA"/>
</dbReference>
<dbReference type="InterPro" id="IPR010987">
    <property type="entry name" value="Glutathione-S-Trfase_C-like"/>
</dbReference>
<dbReference type="Gene3D" id="3.40.30.10">
    <property type="entry name" value="Glutaredoxin"/>
    <property type="match status" value="1"/>
</dbReference>
<sequence>MKLYFAPGSCGLATQIALREAGLAFDLVKVDFRTKTTVEGDYYQVTPKGFIPALMLDDGDVLTEGAVILQWIADHHPESGMLPPAGSRERYTAMEWLNYIATDLHKGMAVLFSPFVDKVSKAHFAEGNLASKFEHIEDHLSTREFVLGPKFSSVDAYLYNVLSWPGRVNVDISGYAAIQRFMARVRDIPSVRAAQEAEGLAAG</sequence>
<dbReference type="PANTHER" id="PTHR44051:SF8">
    <property type="entry name" value="GLUTATHIONE S-TRANSFERASE GSTA"/>
    <property type="match status" value="1"/>
</dbReference>
<dbReference type="PROSITE" id="PS50405">
    <property type="entry name" value="GST_CTER"/>
    <property type="match status" value="1"/>
</dbReference>
<dbReference type="Pfam" id="PF00043">
    <property type="entry name" value="GST_C"/>
    <property type="match status" value="1"/>
</dbReference>
<dbReference type="InterPro" id="IPR036282">
    <property type="entry name" value="Glutathione-S-Trfase_C_sf"/>
</dbReference>
<dbReference type="InterPro" id="IPR036249">
    <property type="entry name" value="Thioredoxin-like_sf"/>
</dbReference>
<dbReference type="InterPro" id="IPR004046">
    <property type="entry name" value="GST_C"/>
</dbReference>
<dbReference type="EC" id="2.5.1.18" evidence="3"/>
<dbReference type="Pfam" id="PF13409">
    <property type="entry name" value="GST_N_2"/>
    <property type="match status" value="1"/>
</dbReference>
<accession>A0ABX2LZH2</accession>
<dbReference type="CDD" id="cd03057">
    <property type="entry name" value="GST_N_Beta"/>
    <property type="match status" value="1"/>
</dbReference>
<evidence type="ECO:0000313" key="4">
    <source>
        <dbReference type="Proteomes" id="UP000536746"/>
    </source>
</evidence>
<dbReference type="SUPFAM" id="SSF47616">
    <property type="entry name" value="GST C-terminal domain-like"/>
    <property type="match status" value="1"/>
</dbReference>
<proteinExistence type="predicted"/>
<dbReference type="NCBIfam" id="NF007831">
    <property type="entry name" value="PRK10542.1"/>
    <property type="match status" value="1"/>
</dbReference>
<feature type="domain" description="GST N-terminal" evidence="1">
    <location>
        <begin position="1"/>
        <end position="80"/>
    </location>
</feature>
<reference evidence="3 4" key="1">
    <citation type="journal article" date="2020" name="Front. Plant Sci.">
        <title>Isolation of Rhizosphere Bacteria That Improve Quality and Water Stress Tolerance in Greenhouse Ornamentals.</title>
        <authorList>
            <person name="Nordstedt N.P."/>
            <person name="Jones M.L."/>
        </authorList>
    </citation>
    <scope>NUCLEOTIDE SEQUENCE [LARGE SCALE GENOMIC DNA]</scope>
    <source>
        <strain evidence="3 4">C6C2</strain>
    </source>
</reference>
<dbReference type="SUPFAM" id="SSF52833">
    <property type="entry name" value="Thioredoxin-like"/>
    <property type="match status" value="1"/>
</dbReference>
<keyword evidence="4" id="KW-1185">Reference proteome</keyword>
<protein>
    <submittedName>
        <fullName evidence="3">Glutathione transferase GstA</fullName>
        <ecNumber evidence="3">2.5.1.18</ecNumber>
    </submittedName>
</protein>
<dbReference type="GO" id="GO:0004364">
    <property type="term" value="F:glutathione transferase activity"/>
    <property type="evidence" value="ECO:0007669"/>
    <property type="project" value="UniProtKB-EC"/>
</dbReference>
<dbReference type="InterPro" id="IPR040079">
    <property type="entry name" value="Glutathione_S-Trfase"/>
</dbReference>
<dbReference type="RefSeq" id="WP_079218175.1">
    <property type="nucleotide sequence ID" value="NZ_CP018845.1"/>
</dbReference>
<name>A0ABX2LZH2_9BURK</name>
<dbReference type="Proteomes" id="UP000536746">
    <property type="component" value="Unassembled WGS sequence"/>
</dbReference>
<dbReference type="PROSITE" id="PS50404">
    <property type="entry name" value="GST_NTER"/>
    <property type="match status" value="1"/>
</dbReference>
<evidence type="ECO:0000313" key="3">
    <source>
        <dbReference type="EMBL" id="NUU03143.1"/>
    </source>
</evidence>
<evidence type="ECO:0000259" key="2">
    <source>
        <dbReference type="PROSITE" id="PS50405"/>
    </source>
</evidence>
<keyword evidence="3" id="KW-0808">Transferase</keyword>
<feature type="domain" description="GST C-terminal" evidence="2">
    <location>
        <begin position="86"/>
        <end position="203"/>
    </location>
</feature>
<dbReference type="PANTHER" id="PTHR44051">
    <property type="entry name" value="GLUTATHIONE S-TRANSFERASE-RELATED"/>
    <property type="match status" value="1"/>
</dbReference>
<dbReference type="Gene3D" id="1.20.1050.10">
    <property type="match status" value="1"/>
</dbReference>
<organism evidence="3 4">
    <name type="scientific">Herbaspirillum robiniae</name>
    <dbReference type="NCBI Taxonomy" id="2014887"/>
    <lineage>
        <taxon>Bacteria</taxon>
        <taxon>Pseudomonadati</taxon>
        <taxon>Pseudomonadota</taxon>
        <taxon>Betaproteobacteria</taxon>
        <taxon>Burkholderiales</taxon>
        <taxon>Oxalobacteraceae</taxon>
        <taxon>Herbaspirillum</taxon>
    </lineage>
</organism>
<dbReference type="CDD" id="cd03188">
    <property type="entry name" value="GST_C_Beta"/>
    <property type="match status" value="1"/>
</dbReference>
<dbReference type="SFLD" id="SFLDG00358">
    <property type="entry name" value="Main_(cytGST)"/>
    <property type="match status" value="1"/>
</dbReference>
<dbReference type="SFLD" id="SFLDS00019">
    <property type="entry name" value="Glutathione_Transferase_(cytos"/>
    <property type="match status" value="1"/>
</dbReference>
<dbReference type="InterPro" id="IPR004045">
    <property type="entry name" value="Glutathione_S-Trfase_N"/>
</dbReference>
<dbReference type="SFLD" id="SFLDG01150">
    <property type="entry name" value="Main.1:_Beta-like"/>
    <property type="match status" value="1"/>
</dbReference>
<gene>
    <name evidence="3" type="primary">gstA</name>
    <name evidence="3" type="ORF">HNO84_16175</name>
</gene>
<evidence type="ECO:0000259" key="1">
    <source>
        <dbReference type="PROSITE" id="PS50404"/>
    </source>
</evidence>
<comment type="caution">
    <text evidence="3">The sequence shown here is derived from an EMBL/GenBank/DDBJ whole genome shotgun (WGS) entry which is preliminary data.</text>
</comment>